<gene>
    <name evidence="5" type="ORF">PGQ11_014462</name>
</gene>
<keyword evidence="2" id="KW-0547">Nucleotide-binding</keyword>
<protein>
    <recommendedName>
        <fullName evidence="1">RNA-directed RNA polymerase</fullName>
        <ecNumber evidence="1">2.7.7.48</ecNumber>
    </recommendedName>
</protein>
<comment type="caution">
    <text evidence="5">The sequence shown here is derived from an EMBL/GenBank/DDBJ whole genome shotgun (WGS) entry which is preliminary data.</text>
</comment>
<dbReference type="EC" id="2.7.7.48" evidence="1"/>
<proteinExistence type="predicted"/>
<dbReference type="PROSITE" id="PS50522">
    <property type="entry name" value="RDRP_PHAGE"/>
    <property type="match status" value="1"/>
</dbReference>
<evidence type="ECO:0000259" key="4">
    <source>
        <dbReference type="PROSITE" id="PS50522"/>
    </source>
</evidence>
<dbReference type="InterPro" id="IPR032675">
    <property type="entry name" value="LRR_dom_sf"/>
</dbReference>
<dbReference type="Proteomes" id="UP001390339">
    <property type="component" value="Unassembled WGS sequence"/>
</dbReference>
<dbReference type="PANTHER" id="PTHR13318">
    <property type="entry name" value="PARTNER OF PAIRED, ISOFORM B-RELATED"/>
    <property type="match status" value="1"/>
</dbReference>
<feature type="domain" description="RdRp catalytic" evidence="4">
    <location>
        <begin position="371"/>
        <end position="480"/>
    </location>
</feature>
<dbReference type="PANTHER" id="PTHR13318:SF95">
    <property type="entry name" value="F-BOX PROTEIN YLR352W"/>
    <property type="match status" value="1"/>
</dbReference>
<keyword evidence="6" id="KW-1185">Reference proteome</keyword>
<dbReference type="SUPFAM" id="SSF52047">
    <property type="entry name" value="RNI-like"/>
    <property type="match status" value="1"/>
</dbReference>
<dbReference type="Gene3D" id="3.80.10.10">
    <property type="entry name" value="Ribonuclease Inhibitor"/>
    <property type="match status" value="1"/>
</dbReference>
<organism evidence="5 6">
    <name type="scientific">Apiospora arundinis</name>
    <dbReference type="NCBI Taxonomy" id="335852"/>
    <lineage>
        <taxon>Eukaryota</taxon>
        <taxon>Fungi</taxon>
        <taxon>Dikarya</taxon>
        <taxon>Ascomycota</taxon>
        <taxon>Pezizomycotina</taxon>
        <taxon>Sordariomycetes</taxon>
        <taxon>Xylariomycetidae</taxon>
        <taxon>Amphisphaeriales</taxon>
        <taxon>Apiosporaceae</taxon>
        <taxon>Apiospora</taxon>
    </lineage>
</organism>
<accession>A0ABR2HSM0</accession>
<evidence type="ECO:0000313" key="6">
    <source>
        <dbReference type="Proteomes" id="UP001390339"/>
    </source>
</evidence>
<evidence type="ECO:0000256" key="3">
    <source>
        <dbReference type="ARBA" id="ARBA00022953"/>
    </source>
</evidence>
<evidence type="ECO:0000256" key="2">
    <source>
        <dbReference type="ARBA" id="ARBA00022741"/>
    </source>
</evidence>
<evidence type="ECO:0000256" key="1">
    <source>
        <dbReference type="ARBA" id="ARBA00012494"/>
    </source>
</evidence>
<dbReference type="EMBL" id="JAPCWZ010000009">
    <property type="protein sequence ID" value="KAK8851983.1"/>
    <property type="molecule type" value="Genomic_DNA"/>
</dbReference>
<sequence length="480" mass="53685">MHRALLLPEIVAAIIKSNSGEPGYLHTCLFINRLFWEEACRILWYGCGSRYNSATAGHVTPGIRQLAEISQRSRQRAQLYANFVNILDFSEPQESWPYGDEARWHGDLSCLQFPQLQEARFSPSDEATSLNKGEVVIRYAQPSLSEFGCEAGSEFSDNTLDELRTRCPKLKHLSLASITNTLTQDGLLRFLRTFDSLQYLKMQIGTRDLWTRDTFLAVGQYAGLELLDLPVIEDEWIQGQETLFPALKHLYTDISASGLSLLNRHVPSLVTLHARLTSPCTSLDTLARFQRLEDLVVKFDNGGGFKGAELLLIAENCPELQCIELGADGAGPHAEGLDDSMMERIAHSLPNIKEFKLCHVDMGVKPLTLRTIESLGRHCPNLKQLALSSISVDWKDGDGIISNSIWNLELESGRNETLLWPDDYDADHGDGAHASKEDIAEMANHFAHRLPSMTFFALSGGGEGEELLNENLDDIILERW</sequence>
<evidence type="ECO:0000313" key="5">
    <source>
        <dbReference type="EMBL" id="KAK8851983.1"/>
    </source>
</evidence>
<name>A0ABR2HSM0_9PEZI</name>
<keyword evidence="3" id="KW-0693">Viral RNA replication</keyword>
<dbReference type="InterPro" id="IPR007096">
    <property type="entry name" value="RNA-dir_Rpol_cat_phage"/>
</dbReference>
<reference evidence="5 6" key="1">
    <citation type="journal article" date="2024" name="IMA Fungus">
        <title>Apiospora arundinis, a panoply of carbohydrate-active enzymes and secondary metabolites.</title>
        <authorList>
            <person name="Sorensen T."/>
            <person name="Petersen C."/>
            <person name="Muurmann A.T."/>
            <person name="Christiansen J.V."/>
            <person name="Brundto M.L."/>
            <person name="Overgaard C.K."/>
            <person name="Boysen A.T."/>
            <person name="Wollenberg R.D."/>
            <person name="Larsen T.O."/>
            <person name="Sorensen J.L."/>
            <person name="Nielsen K.L."/>
            <person name="Sondergaard T.E."/>
        </authorList>
    </citation>
    <scope>NUCLEOTIDE SEQUENCE [LARGE SCALE GENOMIC DNA]</scope>
    <source>
        <strain evidence="5 6">AAU 773</strain>
    </source>
</reference>